<evidence type="ECO:0000313" key="4">
    <source>
        <dbReference type="EMBL" id="QEE26613.1"/>
    </source>
</evidence>
<sequence>MRALLIDDERRARAEMRRLLGAHPEVTIAGEAANVSEAKEMITRERPDLLFLDVEMPGATGFDLLDEIASREQTPAVIFTTAFDRYALRAFEVRAADYLLKPVTPERLKAALEHVRTEDRSEPQKLPLDQFFIREGERAWMVRAVEIKLIEAEGNYARLHFGENRPLILRSLQTLQARLDEHFFRANRSQIVNLRWIARMELEVDGAVRAVLKDGTEVIFSRRQSQALKERMAI</sequence>
<accession>A0A5B9E2T0</accession>
<evidence type="ECO:0000259" key="3">
    <source>
        <dbReference type="PROSITE" id="PS50930"/>
    </source>
</evidence>
<dbReference type="Gene3D" id="2.40.50.1020">
    <property type="entry name" value="LytTr DNA-binding domain"/>
    <property type="match status" value="1"/>
</dbReference>
<feature type="modified residue" description="4-aspartylphosphate" evidence="1">
    <location>
        <position position="53"/>
    </location>
</feature>
<proteinExistence type="predicted"/>
<dbReference type="PANTHER" id="PTHR37299">
    <property type="entry name" value="TRANSCRIPTIONAL REGULATOR-RELATED"/>
    <property type="match status" value="1"/>
</dbReference>
<dbReference type="SMART" id="SM00850">
    <property type="entry name" value="LytTR"/>
    <property type="match status" value="1"/>
</dbReference>
<dbReference type="PROSITE" id="PS50110">
    <property type="entry name" value="RESPONSE_REGULATORY"/>
    <property type="match status" value="1"/>
</dbReference>
<evidence type="ECO:0000259" key="2">
    <source>
        <dbReference type="PROSITE" id="PS50110"/>
    </source>
</evidence>
<dbReference type="GO" id="GO:0000156">
    <property type="term" value="F:phosphorelay response regulator activity"/>
    <property type="evidence" value="ECO:0007669"/>
    <property type="project" value="InterPro"/>
</dbReference>
<dbReference type="RefSeq" id="WP_147645751.1">
    <property type="nucleotide sequence ID" value="NZ_CP042806.1"/>
</dbReference>
<name>A0A5B9E2T0_9BACT</name>
<evidence type="ECO:0000256" key="1">
    <source>
        <dbReference type="PROSITE-ProRule" id="PRU00169"/>
    </source>
</evidence>
<dbReference type="OrthoDB" id="9809318at2"/>
<evidence type="ECO:0000313" key="5">
    <source>
        <dbReference type="Proteomes" id="UP000321820"/>
    </source>
</evidence>
<dbReference type="InterPro" id="IPR001789">
    <property type="entry name" value="Sig_transdc_resp-reg_receiver"/>
</dbReference>
<dbReference type="SUPFAM" id="SSF52172">
    <property type="entry name" value="CheY-like"/>
    <property type="match status" value="1"/>
</dbReference>
<dbReference type="InterPro" id="IPR046947">
    <property type="entry name" value="LytR-like"/>
</dbReference>
<dbReference type="PANTHER" id="PTHR37299:SF1">
    <property type="entry name" value="STAGE 0 SPORULATION PROTEIN A HOMOLOG"/>
    <property type="match status" value="1"/>
</dbReference>
<keyword evidence="1" id="KW-0597">Phosphoprotein</keyword>
<dbReference type="Pfam" id="PF04397">
    <property type="entry name" value="LytTR"/>
    <property type="match status" value="1"/>
</dbReference>
<dbReference type="Gene3D" id="3.40.50.2300">
    <property type="match status" value="1"/>
</dbReference>
<dbReference type="GO" id="GO:0003677">
    <property type="term" value="F:DNA binding"/>
    <property type="evidence" value="ECO:0007669"/>
    <property type="project" value="InterPro"/>
</dbReference>
<gene>
    <name evidence="4" type="ORF">FTW19_00480</name>
</gene>
<dbReference type="Proteomes" id="UP000321820">
    <property type="component" value="Chromosome"/>
</dbReference>
<dbReference type="Pfam" id="PF00072">
    <property type="entry name" value="Response_reg"/>
    <property type="match status" value="1"/>
</dbReference>
<dbReference type="EMBL" id="CP042806">
    <property type="protein sequence ID" value="QEE26613.1"/>
    <property type="molecule type" value="Genomic_DNA"/>
</dbReference>
<feature type="domain" description="Response regulatory" evidence="2">
    <location>
        <begin position="2"/>
        <end position="116"/>
    </location>
</feature>
<dbReference type="SMART" id="SM00448">
    <property type="entry name" value="REC"/>
    <property type="match status" value="1"/>
</dbReference>
<dbReference type="InterPro" id="IPR007492">
    <property type="entry name" value="LytTR_DNA-bd_dom"/>
</dbReference>
<reference evidence="4 5" key="1">
    <citation type="submission" date="2019-08" db="EMBL/GenBank/DDBJ databases">
        <title>Complete genome sequence of Terriglobus albidus strain ORNL.</title>
        <authorList>
            <person name="Podar M."/>
        </authorList>
    </citation>
    <scope>NUCLEOTIDE SEQUENCE [LARGE SCALE GENOMIC DNA]</scope>
    <source>
        <strain evidence="4 5">ORNL</strain>
    </source>
</reference>
<organism evidence="4 5">
    <name type="scientific">Terriglobus albidus</name>
    <dbReference type="NCBI Taxonomy" id="1592106"/>
    <lineage>
        <taxon>Bacteria</taxon>
        <taxon>Pseudomonadati</taxon>
        <taxon>Acidobacteriota</taxon>
        <taxon>Terriglobia</taxon>
        <taxon>Terriglobales</taxon>
        <taxon>Acidobacteriaceae</taxon>
        <taxon>Terriglobus</taxon>
    </lineage>
</organism>
<keyword evidence="5" id="KW-1185">Reference proteome</keyword>
<dbReference type="PROSITE" id="PS50930">
    <property type="entry name" value="HTH_LYTTR"/>
    <property type="match status" value="1"/>
</dbReference>
<dbReference type="AlphaFoldDB" id="A0A5B9E2T0"/>
<feature type="domain" description="HTH LytTR-type" evidence="3">
    <location>
        <begin position="131"/>
        <end position="234"/>
    </location>
</feature>
<protein>
    <submittedName>
        <fullName evidence="4">Response regulator transcription factor</fullName>
    </submittedName>
</protein>
<dbReference type="InterPro" id="IPR011006">
    <property type="entry name" value="CheY-like_superfamily"/>
</dbReference>
<dbReference type="KEGG" id="talb:FTW19_00480"/>